<protein>
    <recommendedName>
        <fullName evidence="6">Amino-acid acetyltransferase</fullName>
        <ecNumber evidence="6">2.3.1.1</ecNumber>
    </recommendedName>
    <alternativeName>
        <fullName evidence="6">N-acetylglutamate synthase</fullName>
        <shortName evidence="6">AGS</shortName>
        <shortName evidence="6">NAGS</shortName>
    </alternativeName>
</protein>
<dbReference type="UniPathway" id="UPA00068">
    <property type="reaction ID" value="UER00106"/>
</dbReference>
<keyword evidence="4 6" id="KW-0012">Acyltransferase</keyword>
<keyword evidence="6" id="KW-0028">Amino-acid biosynthesis</keyword>
<dbReference type="RefSeq" id="WP_127120026.1">
    <property type="nucleotide sequence ID" value="NZ_CP035033.1"/>
</dbReference>
<dbReference type="EC" id="2.3.1.1" evidence="6"/>
<keyword evidence="6" id="KW-0963">Cytoplasm</keyword>
<dbReference type="InterPro" id="IPR016181">
    <property type="entry name" value="Acyl_CoA_acyltransferase"/>
</dbReference>
<gene>
    <name evidence="6" type="primary">argA</name>
    <name evidence="8" type="ORF">EPV75_03640</name>
</gene>
<evidence type="ECO:0000256" key="3">
    <source>
        <dbReference type="ARBA" id="ARBA00022679"/>
    </source>
</evidence>
<dbReference type="GO" id="GO:0006526">
    <property type="term" value="P:L-arginine biosynthetic process"/>
    <property type="evidence" value="ECO:0007669"/>
    <property type="project" value="UniProtKB-UniRule"/>
</dbReference>
<dbReference type="Gene3D" id="3.40.630.30">
    <property type="match status" value="1"/>
</dbReference>
<dbReference type="Pfam" id="PF00696">
    <property type="entry name" value="AA_kinase"/>
    <property type="match status" value="1"/>
</dbReference>
<name>A0A410H1N5_9GAMM</name>
<dbReference type="Proteomes" id="UP000285478">
    <property type="component" value="Chromosome"/>
</dbReference>
<dbReference type="SUPFAM" id="SSF53633">
    <property type="entry name" value="Carbamate kinase-like"/>
    <property type="match status" value="1"/>
</dbReference>
<feature type="domain" description="N-acetyltransferase" evidence="7">
    <location>
        <begin position="282"/>
        <end position="428"/>
    </location>
</feature>
<sequence length="429" mass="47908">MQQSELDFTNNLRQASPYIAKHRNKTIVIYLPGELISHSAALLQLAKDCVLLNNLGLKVVLTLGATHQIDQAFEAKGLQWESHQNVRITAREHLQTFQETIGYVRSQLEAAFSQACAEHHLHLPIVSGNWVIAQPKGVIQGVDFQHTGILRKINNTAVESLLNAGQIPLLTPLAYSLTGEVFNLNTLEQAFAIASALQADKLMLFSADETLASLPQAMSLKDISHYLDAQDTETQRILQLAQSQGQQIKRIHLMAESNPNALLLELFSRDGSGTLIYTDRYHQLRPAQIEDVAGILTLIAPLEEQGILTKRSRENLELEIDNFMVVEIDQQIIGCAALYPIDEHNGELACLAVDSAYQKMLLGQELLQAIQTKALQSGLNTLFLLTTHTHHWFIGHGFNETSPDSLPVNRKSFYNHQRQSKVLQKTLHE</sequence>
<dbReference type="HAMAP" id="MF_01105">
    <property type="entry name" value="N_acetyl_glu_synth"/>
    <property type="match status" value="1"/>
</dbReference>
<dbReference type="PROSITE" id="PS51186">
    <property type="entry name" value="GNAT"/>
    <property type="match status" value="1"/>
</dbReference>
<keyword evidence="6" id="KW-0055">Arginine biosynthesis</keyword>
<evidence type="ECO:0000313" key="8">
    <source>
        <dbReference type="EMBL" id="QAB14828.1"/>
    </source>
</evidence>
<evidence type="ECO:0000259" key="7">
    <source>
        <dbReference type="PROSITE" id="PS51186"/>
    </source>
</evidence>
<dbReference type="NCBIfam" id="NF003641">
    <property type="entry name" value="PRK05279.1"/>
    <property type="match status" value="1"/>
</dbReference>
<dbReference type="GO" id="GO:0005737">
    <property type="term" value="C:cytoplasm"/>
    <property type="evidence" value="ECO:0007669"/>
    <property type="project" value="UniProtKB-SubCell"/>
</dbReference>
<evidence type="ECO:0000256" key="4">
    <source>
        <dbReference type="ARBA" id="ARBA00023315"/>
    </source>
</evidence>
<dbReference type="InterPro" id="IPR010167">
    <property type="entry name" value="NH2A_AcTrfase"/>
</dbReference>
<comment type="miscellaneous">
    <text evidence="6">In bacteria which possess the bifunctional enzyme ornithine acetyltransferase/N-acetylglutamate synthase (ArgJ), ArgA fulfills an anaplerotic role.</text>
</comment>
<dbReference type="KEGG" id="htr:EPV75_03640"/>
<evidence type="ECO:0000256" key="2">
    <source>
        <dbReference type="ARBA" id="ARBA00009145"/>
    </source>
</evidence>
<dbReference type="Gene3D" id="3.40.1160.10">
    <property type="entry name" value="Acetylglutamate kinase-like"/>
    <property type="match status" value="1"/>
</dbReference>
<comment type="similarity">
    <text evidence="2 6">Belongs to the acetyltransferase family. ArgA subfamily.</text>
</comment>
<dbReference type="CDD" id="cd04301">
    <property type="entry name" value="NAT_SF"/>
    <property type="match status" value="1"/>
</dbReference>
<organism evidence="8 9">
    <name type="scientific">Hydrogenovibrio thermophilus</name>
    <dbReference type="NCBI Taxonomy" id="265883"/>
    <lineage>
        <taxon>Bacteria</taxon>
        <taxon>Pseudomonadati</taxon>
        <taxon>Pseudomonadota</taxon>
        <taxon>Gammaproteobacteria</taxon>
        <taxon>Thiotrichales</taxon>
        <taxon>Piscirickettsiaceae</taxon>
        <taxon>Hydrogenovibrio</taxon>
    </lineage>
</organism>
<dbReference type="InterPro" id="IPR036393">
    <property type="entry name" value="AceGlu_kinase-like_sf"/>
</dbReference>
<dbReference type="InterPro" id="IPR000182">
    <property type="entry name" value="GNAT_dom"/>
</dbReference>
<evidence type="ECO:0000256" key="1">
    <source>
        <dbReference type="ARBA" id="ARBA00004925"/>
    </source>
</evidence>
<dbReference type="Pfam" id="PF00583">
    <property type="entry name" value="Acetyltransf_1"/>
    <property type="match status" value="1"/>
</dbReference>
<reference evidence="8 9" key="1">
    <citation type="journal article" date="2018" name="Environ. Microbiol.">
        <title>Genomes of ubiquitous marine and hypersaline Hydrogenovibrio, Thiomicrorhabdus and Thiomicrospira spp. encode a diversity of mechanisms to sustain chemolithoautotrophy in heterogeneous environments.</title>
        <authorList>
            <person name="Scott K.M."/>
            <person name="Williams J."/>
            <person name="Porter C.M.B."/>
            <person name="Russel S."/>
            <person name="Harmer T.L."/>
            <person name="Paul J.H."/>
            <person name="Antonen K.M."/>
            <person name="Bridges M.K."/>
            <person name="Camper G.J."/>
            <person name="Campla C.K."/>
            <person name="Casella L.G."/>
            <person name="Chase E."/>
            <person name="Conrad J.W."/>
            <person name="Cruz M.C."/>
            <person name="Dunlap D.S."/>
            <person name="Duran L."/>
            <person name="Fahsbender E.M."/>
            <person name="Goldsmith D.B."/>
            <person name="Keeley R.F."/>
            <person name="Kondoff M.R."/>
            <person name="Kussy B.I."/>
            <person name="Lane M.K."/>
            <person name="Lawler S."/>
            <person name="Leigh B.A."/>
            <person name="Lewis C."/>
            <person name="Lostal L.M."/>
            <person name="Marking D."/>
            <person name="Mancera P.A."/>
            <person name="McClenthan E.C."/>
            <person name="McIntyre E.A."/>
            <person name="Mine J.A."/>
            <person name="Modi S."/>
            <person name="Moore B.D."/>
            <person name="Morgan W.A."/>
            <person name="Nelson K.M."/>
            <person name="Nguyen K.N."/>
            <person name="Ogburn N."/>
            <person name="Parrino D.G."/>
            <person name="Pedapudi A.D."/>
            <person name="Pelham R.P."/>
            <person name="Preece A.M."/>
            <person name="Rampersad E.A."/>
            <person name="Richardson J.C."/>
            <person name="Rodgers C.M."/>
            <person name="Schaffer B.L."/>
            <person name="Sheridan N.E."/>
            <person name="Solone M.R."/>
            <person name="Staley Z.R."/>
            <person name="Tabuchi M."/>
            <person name="Waide R.J."/>
            <person name="Wanjugi P.W."/>
            <person name="Young S."/>
            <person name="Clum A."/>
            <person name="Daum C."/>
            <person name="Huntemann M."/>
            <person name="Ivanova N."/>
            <person name="Kyrpides N."/>
            <person name="Mikhailova N."/>
            <person name="Palaniappan K."/>
            <person name="Pillay M."/>
            <person name="Reddy T.B.K."/>
            <person name="Shapiro N."/>
            <person name="Stamatis D."/>
            <person name="Varghese N."/>
            <person name="Woyke T."/>
            <person name="Boden R."/>
            <person name="Freyermuth S.K."/>
            <person name="Kerfeld C.A."/>
        </authorList>
    </citation>
    <scope>NUCLEOTIDE SEQUENCE [LARGE SCALE GENOMIC DNA]</scope>
    <source>
        <strain evidence="8 9">JR-2</strain>
    </source>
</reference>
<dbReference type="InterPro" id="IPR001048">
    <property type="entry name" value="Asp/Glu/Uridylate_kinase"/>
</dbReference>
<dbReference type="AlphaFoldDB" id="A0A410H1N5"/>
<evidence type="ECO:0000256" key="5">
    <source>
        <dbReference type="ARBA" id="ARBA00048372"/>
    </source>
</evidence>
<accession>A0A410H1N5</accession>
<dbReference type="PANTHER" id="PTHR30602">
    <property type="entry name" value="AMINO-ACID ACETYLTRANSFERASE"/>
    <property type="match status" value="1"/>
</dbReference>
<comment type="catalytic activity">
    <reaction evidence="5 6">
        <text>L-glutamate + acetyl-CoA = N-acetyl-L-glutamate + CoA + H(+)</text>
        <dbReference type="Rhea" id="RHEA:24292"/>
        <dbReference type="ChEBI" id="CHEBI:15378"/>
        <dbReference type="ChEBI" id="CHEBI:29985"/>
        <dbReference type="ChEBI" id="CHEBI:44337"/>
        <dbReference type="ChEBI" id="CHEBI:57287"/>
        <dbReference type="ChEBI" id="CHEBI:57288"/>
        <dbReference type="EC" id="2.3.1.1"/>
    </reaction>
</comment>
<comment type="pathway">
    <text evidence="1 6">Amino-acid biosynthesis; L-arginine biosynthesis; N(2)-acetyl-L-ornithine from L-glutamate: step 1/4.</text>
</comment>
<dbReference type="EMBL" id="CP035033">
    <property type="protein sequence ID" value="QAB14828.1"/>
    <property type="molecule type" value="Genomic_DNA"/>
</dbReference>
<evidence type="ECO:0000256" key="6">
    <source>
        <dbReference type="HAMAP-Rule" id="MF_01105"/>
    </source>
</evidence>
<evidence type="ECO:0000313" key="9">
    <source>
        <dbReference type="Proteomes" id="UP000285478"/>
    </source>
</evidence>
<dbReference type="GO" id="GO:0004042">
    <property type="term" value="F:L-glutamate N-acetyltransferase activity"/>
    <property type="evidence" value="ECO:0007669"/>
    <property type="project" value="UniProtKB-UniRule"/>
</dbReference>
<dbReference type="PIRSF" id="PIRSF000423">
    <property type="entry name" value="ArgA"/>
    <property type="match status" value="1"/>
</dbReference>
<comment type="subcellular location">
    <subcellularLocation>
        <location evidence="6">Cytoplasm</location>
    </subcellularLocation>
</comment>
<keyword evidence="3 6" id="KW-0808">Transferase</keyword>
<dbReference type="SUPFAM" id="SSF55729">
    <property type="entry name" value="Acyl-CoA N-acyltransferases (Nat)"/>
    <property type="match status" value="1"/>
</dbReference>
<keyword evidence="9" id="KW-1185">Reference proteome</keyword>
<dbReference type="NCBIfam" id="TIGR01890">
    <property type="entry name" value="N-Ac-Glu-synth"/>
    <property type="match status" value="1"/>
</dbReference>
<proteinExistence type="inferred from homology"/>
<dbReference type="PANTHER" id="PTHR30602:SF12">
    <property type="entry name" value="AMINO-ACID ACETYLTRANSFERASE NAGS1, CHLOROPLASTIC-RELATED"/>
    <property type="match status" value="1"/>
</dbReference>